<gene>
    <name evidence="4" type="ORF">AB4829_35715</name>
</gene>
<dbReference type="Pfam" id="PF00534">
    <property type="entry name" value="Glycos_transf_1"/>
    <property type="match status" value="1"/>
</dbReference>
<keyword evidence="2 4" id="KW-0808">Transferase</keyword>
<reference evidence="4 5" key="1">
    <citation type="submission" date="2024-07" db="EMBL/GenBank/DDBJ databases">
        <title>Whole genome sequencing of Prodigiosin pigment-producing Streptomyces salinarius isolated from rhizosphere soil of Arachis hypogaea.</title>
        <authorList>
            <person name="Vidhya A."/>
            <person name="Ramya S."/>
        </authorList>
    </citation>
    <scope>NUCLEOTIDE SEQUENCE [LARGE SCALE GENOMIC DNA]</scope>
    <source>
        <strain evidence="4 5">VRMG2420</strain>
    </source>
</reference>
<proteinExistence type="predicted"/>
<dbReference type="EMBL" id="JBITPR010000064">
    <property type="protein sequence ID" value="MFI7875928.1"/>
    <property type="molecule type" value="Genomic_DNA"/>
</dbReference>
<organism evidence="4 5">
    <name type="scientific">Streptomyces salinarius</name>
    <dbReference type="NCBI Taxonomy" id="2762598"/>
    <lineage>
        <taxon>Bacteria</taxon>
        <taxon>Bacillati</taxon>
        <taxon>Actinomycetota</taxon>
        <taxon>Actinomycetes</taxon>
        <taxon>Kitasatosporales</taxon>
        <taxon>Streptomycetaceae</taxon>
        <taxon>Streptomyces</taxon>
    </lineage>
</organism>
<keyword evidence="4" id="KW-0328">Glycosyltransferase</keyword>
<evidence type="ECO:0000259" key="3">
    <source>
        <dbReference type="Pfam" id="PF00534"/>
    </source>
</evidence>
<feature type="domain" description="Glycosyl transferase family 1" evidence="3">
    <location>
        <begin position="199"/>
        <end position="351"/>
    </location>
</feature>
<comment type="caution">
    <text evidence="4">The sequence shown here is derived from an EMBL/GenBank/DDBJ whole genome shotgun (WGS) entry which is preliminary data.</text>
</comment>
<dbReference type="GO" id="GO:0016757">
    <property type="term" value="F:glycosyltransferase activity"/>
    <property type="evidence" value="ECO:0007669"/>
    <property type="project" value="UniProtKB-KW"/>
</dbReference>
<keyword evidence="5" id="KW-1185">Reference proteome</keyword>
<dbReference type="PANTHER" id="PTHR12526">
    <property type="entry name" value="GLYCOSYLTRANSFERASE"/>
    <property type="match status" value="1"/>
</dbReference>
<dbReference type="InterPro" id="IPR001296">
    <property type="entry name" value="Glyco_trans_1"/>
</dbReference>
<evidence type="ECO:0000313" key="4">
    <source>
        <dbReference type="EMBL" id="MFI7875928.1"/>
    </source>
</evidence>
<evidence type="ECO:0000256" key="1">
    <source>
        <dbReference type="ARBA" id="ARBA00021292"/>
    </source>
</evidence>
<dbReference type="Gene3D" id="3.40.50.2000">
    <property type="entry name" value="Glycogen Phosphorylase B"/>
    <property type="match status" value="2"/>
</dbReference>
<dbReference type="RefSeq" id="WP_399594930.1">
    <property type="nucleotide sequence ID" value="NZ_JBITPR010000064.1"/>
</dbReference>
<dbReference type="Proteomes" id="UP001614264">
    <property type="component" value="Unassembled WGS sequence"/>
</dbReference>
<dbReference type="SUPFAM" id="SSF53756">
    <property type="entry name" value="UDP-Glycosyltransferase/glycogen phosphorylase"/>
    <property type="match status" value="1"/>
</dbReference>
<evidence type="ECO:0000256" key="2">
    <source>
        <dbReference type="ARBA" id="ARBA00022679"/>
    </source>
</evidence>
<name>A0ABW8BLJ8_9ACTN</name>
<dbReference type="PANTHER" id="PTHR12526:SF627">
    <property type="entry name" value="D-RHAMNOSYLTRANSFERASE WBPZ"/>
    <property type="match status" value="1"/>
</dbReference>
<evidence type="ECO:0000313" key="5">
    <source>
        <dbReference type="Proteomes" id="UP001614264"/>
    </source>
</evidence>
<accession>A0ABW8BLJ8</accession>
<protein>
    <recommendedName>
        <fullName evidence="1">D-inositol 3-phosphate glycosyltransferase</fullName>
    </recommendedName>
</protein>
<sequence length="665" mass="71531">MRISFLLHTIDNFGGVPRATSSLASALADHHEVEVVSVFRTADRPSFPPSSGVTLRYLADRRKGAAEAKRGKPSRIMPREDSWVDEYTQEVDDLIIGHLGSCGADVVIAARPTFAAYFIAHGRHGYGRVVIDHEGSMVPSQELRERTLELYRDMDGVVCLTQADANNYQRQLGDQAPPLAAIGNIVPPPARHSPVRGLPLIAAAGQLVPRKGFGTLIKAFAQVVPHHPQWRLRIFGRGPERARLQDLVHAHGLSDAVRLMGALPDLTAEWDKAAFAVSAARRESFGLTLVEAMHHGLPVLAADAPFGPGEIVVPGTNGILVPIDDEDAMAQAMRYLIEQPAVRETLSQGAYATAPLYSAERIASRYDAFLRDVAASVPKEHAASAPSVAPGGVPAEVLVRGDGAIEVRAALSPGTEPPVLCVTPRRGETLFRLPALGTSVDEATGTLRSVYAVPADPPALAEGRYDIDLELHDGRRLPLAVEGVHTGGLLIRRIPAGGPAYWPVPYRTADGHLSVFVRHRVEHAEVHAVLVGQDGWLVRGGLVVPPGTSLSGLRLGAVPRKGSAASTVSGSVSVGHDGTFEAHLPFAGVVAASSGGHDDWDLWLEREPGLPRIRLARFFDDILERKHIDVYPTQHWHHPTQGPARGRVFFTPGNELSFTVSPDKD</sequence>